<keyword evidence="3" id="KW-1185">Reference proteome</keyword>
<dbReference type="Pfam" id="PF13577">
    <property type="entry name" value="SnoaL_4"/>
    <property type="match status" value="1"/>
</dbReference>
<proteinExistence type="predicted"/>
<evidence type="ECO:0000259" key="1">
    <source>
        <dbReference type="Pfam" id="PF13577"/>
    </source>
</evidence>
<dbReference type="InterPro" id="IPR037401">
    <property type="entry name" value="SnoaL-like"/>
</dbReference>
<sequence>MTDLQNVLDRFEIDALRGEFTDAGAMRDYDRLAALFVPDAVWRIPQANIELVSREEIRVGLARMQAQWEFFIQNTHPGTIIVDGDTAIGRAYVAELGRFKDGSSHQNYAIYHDRYQRTDEGWRFVERSYEILYADTTPLAGSPHVPDIPVEVDTGRS</sequence>
<protein>
    <submittedName>
        <fullName evidence="2">Nuclear transport factor 2 family protein</fullName>
    </submittedName>
</protein>
<reference evidence="3" key="1">
    <citation type="journal article" date="2019" name="Int. J. Syst. Evol. Microbiol.">
        <title>The Global Catalogue of Microorganisms (GCM) 10K type strain sequencing project: providing services to taxonomists for standard genome sequencing and annotation.</title>
        <authorList>
            <consortium name="The Broad Institute Genomics Platform"/>
            <consortium name="The Broad Institute Genome Sequencing Center for Infectious Disease"/>
            <person name="Wu L."/>
            <person name="Ma J."/>
        </authorList>
    </citation>
    <scope>NUCLEOTIDE SEQUENCE [LARGE SCALE GENOMIC DNA]</scope>
    <source>
        <strain evidence="3">XZYJT-10</strain>
    </source>
</reference>
<dbReference type="InterPro" id="IPR032710">
    <property type="entry name" value="NTF2-like_dom_sf"/>
</dbReference>
<feature type="domain" description="SnoaL-like" evidence="1">
    <location>
        <begin position="27"/>
        <end position="127"/>
    </location>
</feature>
<dbReference type="RefSeq" id="WP_378968440.1">
    <property type="nucleotide sequence ID" value="NZ_JBHTBJ010000009.1"/>
</dbReference>
<dbReference type="EMBL" id="JBHTBJ010000009">
    <property type="protein sequence ID" value="MFC7275393.1"/>
    <property type="molecule type" value="Genomic_DNA"/>
</dbReference>
<evidence type="ECO:0000313" key="3">
    <source>
        <dbReference type="Proteomes" id="UP001596548"/>
    </source>
</evidence>
<dbReference type="Proteomes" id="UP001596548">
    <property type="component" value="Unassembled WGS sequence"/>
</dbReference>
<organism evidence="2 3">
    <name type="scientific">Paractinoplanes rhizophilus</name>
    <dbReference type="NCBI Taxonomy" id="1416877"/>
    <lineage>
        <taxon>Bacteria</taxon>
        <taxon>Bacillati</taxon>
        <taxon>Actinomycetota</taxon>
        <taxon>Actinomycetes</taxon>
        <taxon>Micromonosporales</taxon>
        <taxon>Micromonosporaceae</taxon>
        <taxon>Paractinoplanes</taxon>
    </lineage>
</organism>
<comment type="caution">
    <text evidence="2">The sequence shown here is derived from an EMBL/GenBank/DDBJ whole genome shotgun (WGS) entry which is preliminary data.</text>
</comment>
<evidence type="ECO:0000313" key="2">
    <source>
        <dbReference type="EMBL" id="MFC7275393.1"/>
    </source>
</evidence>
<name>A0ABW2HQA4_9ACTN</name>
<dbReference type="Gene3D" id="3.10.450.50">
    <property type="match status" value="1"/>
</dbReference>
<gene>
    <name evidence="2" type="ORF">ACFQS1_15500</name>
</gene>
<accession>A0ABW2HQA4</accession>
<dbReference type="SUPFAM" id="SSF54427">
    <property type="entry name" value="NTF2-like"/>
    <property type="match status" value="1"/>
</dbReference>